<dbReference type="GO" id="GO:0006412">
    <property type="term" value="P:translation"/>
    <property type="evidence" value="ECO:0007669"/>
    <property type="project" value="UniProtKB-UniRule"/>
</dbReference>
<comment type="subunit">
    <text evidence="5">Part of the 50S ribosomal subunit; part of the 5S rRNA/L5/L18/L25 subcomplex. Contacts the 5S rRNA. Binds to the 5S rRNA independently of L5 and L18.</text>
</comment>
<comment type="similarity">
    <text evidence="5">Belongs to the bacterial ribosomal protein bL25 family. CTC subfamily.</text>
</comment>
<dbReference type="PANTHER" id="PTHR33284">
    <property type="entry name" value="RIBOSOMAL PROTEIN L25/GLN-TRNA SYNTHETASE, ANTI-CODON-BINDING DOMAIN-CONTAINING PROTEIN"/>
    <property type="match status" value="1"/>
</dbReference>
<dbReference type="STRING" id="1802669.A2746_02230"/>
<feature type="region of interest" description="Disordered" evidence="6">
    <location>
        <begin position="194"/>
        <end position="234"/>
    </location>
</feature>
<dbReference type="InterPro" id="IPR011035">
    <property type="entry name" value="Ribosomal_bL25/Gln-tRNA_synth"/>
</dbReference>
<dbReference type="InterPro" id="IPR020930">
    <property type="entry name" value="Ribosomal_uL5_bac-type"/>
</dbReference>
<keyword evidence="2 5" id="KW-0694">RNA-binding</keyword>
<reference evidence="9 10" key="1">
    <citation type="journal article" date="2016" name="Nat. Commun.">
        <title>Thousands of microbial genomes shed light on interconnected biogeochemical processes in an aquifer system.</title>
        <authorList>
            <person name="Anantharaman K."/>
            <person name="Brown C.T."/>
            <person name="Hug L.A."/>
            <person name="Sharon I."/>
            <person name="Castelle C.J."/>
            <person name="Probst A.J."/>
            <person name="Thomas B.C."/>
            <person name="Singh A."/>
            <person name="Wilkins M.J."/>
            <person name="Karaoz U."/>
            <person name="Brodie E.L."/>
            <person name="Williams K.H."/>
            <person name="Hubbard S.S."/>
            <person name="Banfield J.F."/>
        </authorList>
    </citation>
    <scope>NUCLEOTIDE SEQUENCE [LARGE SCALE GENOMIC DNA]</scope>
</reference>
<evidence type="ECO:0000256" key="6">
    <source>
        <dbReference type="SAM" id="MobiDB-lite"/>
    </source>
</evidence>
<evidence type="ECO:0000313" key="9">
    <source>
        <dbReference type="EMBL" id="OGN04900.1"/>
    </source>
</evidence>
<comment type="caution">
    <text evidence="9">The sequence shown here is derived from an EMBL/GenBank/DDBJ whole genome shotgun (WGS) entry which is preliminary data.</text>
</comment>
<keyword evidence="4 5" id="KW-0687">Ribonucleoprotein</keyword>
<evidence type="ECO:0000256" key="5">
    <source>
        <dbReference type="HAMAP-Rule" id="MF_01334"/>
    </source>
</evidence>
<dbReference type="Gene3D" id="2.170.120.20">
    <property type="entry name" value="Ribosomal protein L25, beta domain"/>
    <property type="match status" value="1"/>
</dbReference>
<feature type="domain" description="Large ribosomal subunit protein bL25 L25" evidence="7">
    <location>
        <begin position="10"/>
        <end position="95"/>
    </location>
</feature>
<sequence>MSVNKQKIELSAEKREVSGSAVKKLRRDGYLPAVLYGKGQESLPLQVMAADFKKIFKLAGESTLIYVNVGSQSYPTIIHDVAQDPVSDEIIHADFYKVRLDEKIKAMIPVIFEGESPAVKDSGGILVRNINELEAEGLPQNLPHQITIDIAALKDIGAQVLVKDIVLENDIRLTAAGDEIVAVVKEPISEEELQKALEQPAGSVEDVEVIKKEKEEEVSAEEAETPKEPEEKKE</sequence>
<evidence type="ECO:0000259" key="7">
    <source>
        <dbReference type="Pfam" id="PF01386"/>
    </source>
</evidence>
<dbReference type="Proteomes" id="UP000177419">
    <property type="component" value="Unassembled WGS sequence"/>
</dbReference>
<dbReference type="SUPFAM" id="SSF50715">
    <property type="entry name" value="Ribosomal protein L25-like"/>
    <property type="match status" value="1"/>
</dbReference>
<dbReference type="GO" id="GO:0003735">
    <property type="term" value="F:structural constituent of ribosome"/>
    <property type="evidence" value="ECO:0007669"/>
    <property type="project" value="InterPro"/>
</dbReference>
<proteinExistence type="inferred from homology"/>
<keyword evidence="3 5" id="KW-0689">Ribosomal protein</keyword>
<keyword evidence="1 5" id="KW-0699">rRNA-binding</keyword>
<dbReference type="PANTHER" id="PTHR33284:SF1">
    <property type="entry name" value="RIBOSOMAL PROTEIN L25_GLN-TRNA SYNTHETASE, ANTI-CODON-BINDING DOMAIN-CONTAINING PROTEIN"/>
    <property type="match status" value="1"/>
</dbReference>
<organism evidence="9 10">
    <name type="scientific">Candidatus Yanofskybacteria bacterium RIFCSPHIGHO2_01_FULL_44_22</name>
    <dbReference type="NCBI Taxonomy" id="1802669"/>
    <lineage>
        <taxon>Bacteria</taxon>
        <taxon>Candidatus Yanofskyibacteriota</taxon>
    </lineage>
</organism>
<dbReference type="Pfam" id="PF14693">
    <property type="entry name" value="Ribosomal_TL5_C"/>
    <property type="match status" value="1"/>
</dbReference>
<feature type="domain" description="Large ribosomal subunit protein bL25 beta" evidence="8">
    <location>
        <begin position="103"/>
        <end position="187"/>
    </location>
</feature>
<evidence type="ECO:0000256" key="2">
    <source>
        <dbReference type="ARBA" id="ARBA00022884"/>
    </source>
</evidence>
<dbReference type="Pfam" id="PF01386">
    <property type="entry name" value="Ribosomal_L25p"/>
    <property type="match status" value="1"/>
</dbReference>
<dbReference type="InterPro" id="IPR001021">
    <property type="entry name" value="Ribosomal_bL25_long"/>
</dbReference>
<evidence type="ECO:0000256" key="3">
    <source>
        <dbReference type="ARBA" id="ARBA00022980"/>
    </source>
</evidence>
<dbReference type="EMBL" id="MGJJ01000020">
    <property type="protein sequence ID" value="OGN04900.1"/>
    <property type="molecule type" value="Genomic_DNA"/>
</dbReference>
<dbReference type="GO" id="GO:0022625">
    <property type="term" value="C:cytosolic large ribosomal subunit"/>
    <property type="evidence" value="ECO:0007669"/>
    <property type="project" value="TreeGrafter"/>
</dbReference>
<dbReference type="Gene3D" id="2.40.240.10">
    <property type="entry name" value="Ribosomal Protein L25, Chain P"/>
    <property type="match status" value="1"/>
</dbReference>
<dbReference type="AlphaFoldDB" id="A0A1F8EX25"/>
<protein>
    <recommendedName>
        <fullName evidence="5">Large ribosomal subunit protein bL25</fullName>
    </recommendedName>
    <alternativeName>
        <fullName evidence="5">General stress protein CTC</fullName>
    </alternativeName>
</protein>
<dbReference type="InterPro" id="IPR020056">
    <property type="entry name" value="Rbsml_bL25/Gln-tRNA_synth_N"/>
</dbReference>
<dbReference type="InterPro" id="IPR037121">
    <property type="entry name" value="Ribosomal_bL25_C"/>
</dbReference>
<evidence type="ECO:0000256" key="4">
    <source>
        <dbReference type="ARBA" id="ARBA00023274"/>
    </source>
</evidence>
<dbReference type="InterPro" id="IPR020057">
    <property type="entry name" value="Ribosomal_bL25_b-dom"/>
</dbReference>
<name>A0A1F8EX25_9BACT</name>
<feature type="compositionally biased region" description="Basic and acidic residues" evidence="6">
    <location>
        <begin position="208"/>
        <end position="217"/>
    </location>
</feature>
<dbReference type="NCBIfam" id="TIGR00731">
    <property type="entry name" value="bL25_bact_ctc"/>
    <property type="match status" value="1"/>
</dbReference>
<evidence type="ECO:0000313" key="10">
    <source>
        <dbReference type="Proteomes" id="UP000177419"/>
    </source>
</evidence>
<evidence type="ECO:0000256" key="1">
    <source>
        <dbReference type="ARBA" id="ARBA00022730"/>
    </source>
</evidence>
<feature type="compositionally biased region" description="Basic and acidic residues" evidence="6">
    <location>
        <begin position="224"/>
        <end position="234"/>
    </location>
</feature>
<dbReference type="HAMAP" id="MF_01334">
    <property type="entry name" value="Ribosomal_bL25_CTC"/>
    <property type="match status" value="1"/>
</dbReference>
<comment type="function">
    <text evidence="5">This is one of the proteins that binds to the 5S RNA in the ribosome where it forms part of the central protuberance.</text>
</comment>
<dbReference type="CDD" id="cd00495">
    <property type="entry name" value="Ribosomal_L25_TL5_CTC"/>
    <property type="match status" value="1"/>
</dbReference>
<gene>
    <name evidence="5" type="primary">rplY</name>
    <name evidence="5" type="synonym">ctc</name>
    <name evidence="9" type="ORF">A2746_02230</name>
</gene>
<accession>A0A1F8EX25</accession>
<dbReference type="GO" id="GO:0008097">
    <property type="term" value="F:5S rRNA binding"/>
    <property type="evidence" value="ECO:0007669"/>
    <property type="project" value="InterPro"/>
</dbReference>
<evidence type="ECO:0000259" key="8">
    <source>
        <dbReference type="Pfam" id="PF14693"/>
    </source>
</evidence>
<dbReference type="InterPro" id="IPR029751">
    <property type="entry name" value="Ribosomal_L25_dom"/>
</dbReference>